<feature type="domain" description="Rhodanese" evidence="1">
    <location>
        <begin position="87"/>
        <end position="137"/>
    </location>
</feature>
<dbReference type="SUPFAM" id="SSF52799">
    <property type="entry name" value="(Phosphotyrosine protein) phosphatases II"/>
    <property type="match status" value="1"/>
</dbReference>
<dbReference type="Gene3D" id="3.90.190.10">
    <property type="entry name" value="Protein tyrosine phosphatase superfamily"/>
    <property type="match status" value="1"/>
</dbReference>
<protein>
    <submittedName>
        <fullName evidence="2">TIGR01244 family sulfur transferase</fullName>
    </submittedName>
</protein>
<accession>A0ABT3BKM2</accession>
<dbReference type="InterPro" id="IPR005939">
    <property type="entry name" value="BLH_phosphatase-like"/>
</dbReference>
<gene>
    <name evidence="2" type="ORF">MUB52_22015</name>
</gene>
<organism evidence="2 3">
    <name type="scientific">Roseobacter sinensis</name>
    <dbReference type="NCBI Taxonomy" id="2931391"/>
    <lineage>
        <taxon>Bacteria</taxon>
        <taxon>Pseudomonadati</taxon>
        <taxon>Pseudomonadota</taxon>
        <taxon>Alphaproteobacteria</taxon>
        <taxon>Rhodobacterales</taxon>
        <taxon>Roseobacteraceae</taxon>
        <taxon>Roseobacter</taxon>
    </lineage>
</organism>
<proteinExistence type="predicted"/>
<keyword evidence="3" id="KW-1185">Reference proteome</keyword>
<keyword evidence="2" id="KW-0808">Transferase</keyword>
<reference evidence="2 3" key="1">
    <citation type="submission" date="2022-04" db="EMBL/GenBank/DDBJ databases">
        <title>Roseobacter sp. WL0113 is a bacterium isolated from neritic sediment.</title>
        <authorList>
            <person name="Wang L."/>
            <person name="He W."/>
            <person name="Zhang D.-F."/>
        </authorList>
    </citation>
    <scope>NUCLEOTIDE SEQUENCE [LARGE SCALE GENOMIC DNA]</scope>
    <source>
        <strain evidence="2 3">WL0113</strain>
    </source>
</reference>
<sequence>MDMRQITPDFFAAPQVDPEDMDAIAAAGIRRVVCNRPDAEVPPSHQSDVMRQAAEAVGLEFAMQPLTHQTMTPDVIAANHALIGTYDGPVLAYCASGTRSTIAWALAAARDMPAEEVIEAAAKGGYDLRNLFPTLTAIGNLPR</sequence>
<comment type="caution">
    <text evidence="2">The sequence shown here is derived from an EMBL/GenBank/DDBJ whole genome shotgun (WGS) entry which is preliminary data.</text>
</comment>
<evidence type="ECO:0000313" key="2">
    <source>
        <dbReference type="EMBL" id="MCV3274120.1"/>
    </source>
</evidence>
<name>A0ABT3BKM2_9RHOB</name>
<dbReference type="Pfam" id="PF04273">
    <property type="entry name" value="BLH_phosphatase"/>
    <property type="match status" value="1"/>
</dbReference>
<dbReference type="GO" id="GO:0016740">
    <property type="term" value="F:transferase activity"/>
    <property type="evidence" value="ECO:0007669"/>
    <property type="project" value="UniProtKB-KW"/>
</dbReference>
<dbReference type="PROSITE" id="PS50206">
    <property type="entry name" value="RHODANESE_3"/>
    <property type="match status" value="1"/>
</dbReference>
<dbReference type="Proteomes" id="UP001208690">
    <property type="component" value="Unassembled WGS sequence"/>
</dbReference>
<evidence type="ECO:0000313" key="3">
    <source>
        <dbReference type="Proteomes" id="UP001208690"/>
    </source>
</evidence>
<dbReference type="RefSeq" id="WP_263846324.1">
    <property type="nucleotide sequence ID" value="NZ_JALIEB010000028.1"/>
</dbReference>
<dbReference type="InterPro" id="IPR001763">
    <property type="entry name" value="Rhodanese-like_dom"/>
</dbReference>
<dbReference type="NCBIfam" id="TIGR01244">
    <property type="entry name" value="TIGR01244 family sulfur transferase"/>
    <property type="match status" value="1"/>
</dbReference>
<dbReference type="InterPro" id="IPR029021">
    <property type="entry name" value="Prot-tyrosine_phosphatase-like"/>
</dbReference>
<evidence type="ECO:0000259" key="1">
    <source>
        <dbReference type="PROSITE" id="PS50206"/>
    </source>
</evidence>
<dbReference type="EMBL" id="JALIEB010000028">
    <property type="protein sequence ID" value="MCV3274120.1"/>
    <property type="molecule type" value="Genomic_DNA"/>
</dbReference>